<dbReference type="GeneID" id="26627309"/>
<feature type="region of interest" description="Disordered" evidence="1">
    <location>
        <begin position="56"/>
        <end position="83"/>
    </location>
</feature>
<protein>
    <submittedName>
        <fullName evidence="2">Uncharacterized protein</fullName>
    </submittedName>
</protein>
<evidence type="ECO:0000256" key="1">
    <source>
        <dbReference type="SAM" id="MobiDB-lite"/>
    </source>
</evidence>
<gene>
    <name evidence="2" type="ORF">SEA_TP1604_57</name>
</gene>
<name>A0A0E3JJH1_9CAUD</name>
<proteinExistence type="predicted"/>
<dbReference type="KEGG" id="vg:26627309"/>
<evidence type="ECO:0000313" key="3">
    <source>
        <dbReference type="Proteomes" id="UP000033006"/>
    </source>
</evidence>
<keyword evidence="3" id="KW-1185">Reference proteome</keyword>
<dbReference type="RefSeq" id="YP_009200172.1">
    <property type="nucleotide sequence ID" value="NC_028818.1"/>
</dbReference>
<dbReference type="Proteomes" id="UP000033006">
    <property type="component" value="Segment"/>
</dbReference>
<feature type="region of interest" description="Disordered" evidence="1">
    <location>
        <begin position="1"/>
        <end position="23"/>
    </location>
</feature>
<accession>A0A0E3JJH1</accession>
<organism evidence="2 3">
    <name type="scientific">Streptomyces phage TP1604</name>
    <dbReference type="NCBI Taxonomy" id="1636184"/>
    <lineage>
        <taxon>Viruses</taxon>
        <taxon>Duplodnaviria</taxon>
        <taxon>Heunggongvirae</taxon>
        <taxon>Uroviricota</taxon>
        <taxon>Caudoviricetes</taxon>
        <taxon>Woodruffvirus</taxon>
        <taxon>Woodruffvirus TP1604</taxon>
    </lineage>
</organism>
<reference evidence="2 3" key="1">
    <citation type="submission" date="2015-03" db="EMBL/GenBank/DDBJ databases">
        <authorList>
            <person name="Phan H."/>
            <person name="Ton P."/>
            <person name="Bernal J.T."/>
            <person name="Kanani-Hendijani T.A."/>
            <person name="Munguia J."/>
            <person name="Olumba F.C."/>
            <person name="Orozco S."/>
            <person name="Gibbs Z.A."/>
            <person name="Donegan-Quick R."/>
            <person name="Visi D.K."/>
            <person name="Allen M.S."/>
            <person name="Hughes L.E."/>
            <person name="Bradley K.W."/>
            <person name="Asai D.J."/>
            <person name="Bowman C.A."/>
            <person name="Russell D.A."/>
            <person name="Pope W.H."/>
            <person name="Jacobs-Sera D."/>
            <person name="Hendrix R.W."/>
            <person name="Hatfull G.F."/>
        </authorList>
    </citation>
    <scope>NUCLEOTIDE SEQUENCE [LARGE SCALE GENOMIC DNA]</scope>
</reference>
<dbReference type="EMBL" id="KP876466">
    <property type="protein sequence ID" value="AKA61795.1"/>
    <property type="molecule type" value="Genomic_DNA"/>
</dbReference>
<sequence>MALNGFRDFEPFGQPAQLPPLAGPDESGCNGICLTPADIGLPEYGGPGVVAYAHPDCPEHGDPLDDIQDPTYEAFPVDDPLDI</sequence>
<evidence type="ECO:0000313" key="2">
    <source>
        <dbReference type="EMBL" id="AKA61795.1"/>
    </source>
</evidence>